<dbReference type="PROSITE" id="PS50894">
    <property type="entry name" value="HPT"/>
    <property type="match status" value="1"/>
</dbReference>
<protein>
    <submittedName>
        <fullName evidence="3">HPt (Histidine-containing phosphotransfer) domain-containing protein</fullName>
    </submittedName>
</protein>
<name>A0A238XPZ0_9BACT</name>
<dbReference type="GO" id="GO:0004672">
    <property type="term" value="F:protein kinase activity"/>
    <property type="evidence" value="ECO:0007669"/>
    <property type="project" value="UniProtKB-ARBA"/>
</dbReference>
<organism evidence="3 4">
    <name type="scientific">Humidesulfovibrio mexicanus</name>
    <dbReference type="NCBI Taxonomy" id="147047"/>
    <lineage>
        <taxon>Bacteria</taxon>
        <taxon>Pseudomonadati</taxon>
        <taxon>Thermodesulfobacteriota</taxon>
        <taxon>Desulfovibrionia</taxon>
        <taxon>Desulfovibrionales</taxon>
        <taxon>Desulfovibrionaceae</taxon>
        <taxon>Humidesulfovibrio</taxon>
    </lineage>
</organism>
<gene>
    <name evidence="3" type="ORF">SAMN04488503_0305</name>
</gene>
<dbReference type="Pfam" id="PF01627">
    <property type="entry name" value="Hpt"/>
    <property type="match status" value="1"/>
</dbReference>
<feature type="modified residue" description="Phosphohistidine" evidence="1">
    <location>
        <position position="60"/>
    </location>
</feature>
<keyword evidence="4" id="KW-1185">Reference proteome</keyword>
<dbReference type="GO" id="GO:0000160">
    <property type="term" value="P:phosphorelay signal transduction system"/>
    <property type="evidence" value="ECO:0007669"/>
    <property type="project" value="InterPro"/>
</dbReference>
<dbReference type="OrthoDB" id="214330at2"/>
<dbReference type="InterPro" id="IPR008207">
    <property type="entry name" value="Sig_transdc_His_kin_Hpt_dom"/>
</dbReference>
<dbReference type="InterPro" id="IPR036641">
    <property type="entry name" value="HPT_dom_sf"/>
</dbReference>
<keyword evidence="1" id="KW-0597">Phosphoprotein</keyword>
<dbReference type="Proteomes" id="UP000198324">
    <property type="component" value="Unassembled WGS sequence"/>
</dbReference>
<proteinExistence type="predicted"/>
<evidence type="ECO:0000256" key="1">
    <source>
        <dbReference type="PROSITE-ProRule" id="PRU00110"/>
    </source>
</evidence>
<dbReference type="SUPFAM" id="SSF47226">
    <property type="entry name" value="Histidine-containing phosphotransfer domain, HPT domain"/>
    <property type="match status" value="1"/>
</dbReference>
<dbReference type="EMBL" id="FZOC01000001">
    <property type="protein sequence ID" value="SNR60611.1"/>
    <property type="molecule type" value="Genomic_DNA"/>
</dbReference>
<dbReference type="Gene3D" id="1.20.120.160">
    <property type="entry name" value="HPT domain"/>
    <property type="match status" value="1"/>
</dbReference>
<accession>A0A238XPZ0</accession>
<dbReference type="RefSeq" id="WP_089270999.1">
    <property type="nucleotide sequence ID" value="NZ_FZOC01000001.1"/>
</dbReference>
<evidence type="ECO:0000313" key="3">
    <source>
        <dbReference type="EMBL" id="SNR60611.1"/>
    </source>
</evidence>
<feature type="domain" description="HPt" evidence="2">
    <location>
        <begin position="21"/>
        <end position="110"/>
    </location>
</feature>
<evidence type="ECO:0000313" key="4">
    <source>
        <dbReference type="Proteomes" id="UP000198324"/>
    </source>
</evidence>
<evidence type="ECO:0000259" key="2">
    <source>
        <dbReference type="PROSITE" id="PS50894"/>
    </source>
</evidence>
<dbReference type="SMART" id="SM00073">
    <property type="entry name" value="HPT"/>
    <property type="match status" value="1"/>
</dbReference>
<sequence>MPDDQPPPINREWLKRMRENKPALLHELCAMFLKDEPERIKTIRSAVETGDLELARYHAHSLKGAAAVMGMAALCDACRDVEYAARDAQADVLPVRLERLDRAAKAVCDAMRVELPQT</sequence>
<dbReference type="AlphaFoldDB" id="A0A238XPZ0"/>
<reference evidence="3 4" key="1">
    <citation type="submission" date="2017-06" db="EMBL/GenBank/DDBJ databases">
        <authorList>
            <person name="Kim H.J."/>
            <person name="Triplett B.A."/>
        </authorList>
    </citation>
    <scope>NUCLEOTIDE SEQUENCE [LARGE SCALE GENOMIC DNA]</scope>
    <source>
        <strain evidence="3 4">DSM 13116</strain>
    </source>
</reference>